<sequence length="525" mass="59530">MWWSGGAQGVRRWSGEVGDVRWWSSGAQGVMRWPDEAKDVRWWSDGAQGIRRRSGRAEDVGWWSGGAQGVRRWFGGAEDVMWWSGEDEDIRRWSGGAQDVRRWSGGAQDIRRNPAVMPDGERRPIKGARADDAASTITGDSLIVLHKKFHFLKDVVTMVLKSLREALRFPLPAELIEISKRCGVSLSQFSYRAMSGSLTFRSKWLDIRTQDPAKSWASTFFFVKNDWGLLEKWGKMRDLPTPLHVKEEDIMRILKVPDFKHLLYEVCYLNKYIEEEFLFKVGLFFHAGRLDARMLKPTFKVPEPPAPAPKVAPKRQAGGDVPQVLLKKKKLEGISLSTSKVPPDSSLFKFCIPGDVLSHQCIGRRKADDLVDLEETQATITQLHRDQKASVKKVAVLEAENKRSQTLITEKEAALIDFESLRVIENFKKSIAFKTIIQDRIQEAHDHIYKIEVKALEQQCIDEGFIRGFLKGVRLVQRKTGVEVEGLTPSQASDESPPDSGGDKIESEIQKAFSLEVDDKIVDIE</sequence>
<gene>
    <name evidence="2" type="ORF">IEQ34_008003</name>
</gene>
<evidence type="ECO:0000256" key="1">
    <source>
        <dbReference type="SAM" id="MobiDB-lite"/>
    </source>
</evidence>
<protein>
    <submittedName>
        <fullName evidence="2">Uncharacterized protein</fullName>
    </submittedName>
</protein>
<accession>A0AAV7H2X7</accession>
<comment type="caution">
    <text evidence="2">The sequence shown here is derived from an EMBL/GenBank/DDBJ whole genome shotgun (WGS) entry which is preliminary data.</text>
</comment>
<dbReference type="EMBL" id="JAGFBR010000008">
    <property type="protein sequence ID" value="KAH0463421.1"/>
    <property type="molecule type" value="Genomic_DNA"/>
</dbReference>
<proteinExistence type="predicted"/>
<reference evidence="2 3" key="1">
    <citation type="journal article" date="2021" name="Hortic Res">
        <title>Chromosome-scale assembly of the Dendrobium chrysotoxum genome enhances the understanding of orchid evolution.</title>
        <authorList>
            <person name="Zhang Y."/>
            <person name="Zhang G.Q."/>
            <person name="Zhang D."/>
            <person name="Liu X.D."/>
            <person name="Xu X.Y."/>
            <person name="Sun W.H."/>
            <person name="Yu X."/>
            <person name="Zhu X."/>
            <person name="Wang Z.W."/>
            <person name="Zhao X."/>
            <person name="Zhong W.Y."/>
            <person name="Chen H."/>
            <person name="Yin W.L."/>
            <person name="Huang T."/>
            <person name="Niu S.C."/>
            <person name="Liu Z.J."/>
        </authorList>
    </citation>
    <scope>NUCLEOTIDE SEQUENCE [LARGE SCALE GENOMIC DNA]</scope>
    <source>
        <strain evidence="2">Lindl</strain>
    </source>
</reference>
<dbReference type="Proteomes" id="UP000775213">
    <property type="component" value="Unassembled WGS sequence"/>
</dbReference>
<evidence type="ECO:0000313" key="2">
    <source>
        <dbReference type="EMBL" id="KAH0463421.1"/>
    </source>
</evidence>
<dbReference type="AlphaFoldDB" id="A0AAV7H2X7"/>
<organism evidence="2 3">
    <name type="scientific">Dendrobium chrysotoxum</name>
    <name type="common">Orchid</name>
    <dbReference type="NCBI Taxonomy" id="161865"/>
    <lineage>
        <taxon>Eukaryota</taxon>
        <taxon>Viridiplantae</taxon>
        <taxon>Streptophyta</taxon>
        <taxon>Embryophyta</taxon>
        <taxon>Tracheophyta</taxon>
        <taxon>Spermatophyta</taxon>
        <taxon>Magnoliopsida</taxon>
        <taxon>Liliopsida</taxon>
        <taxon>Asparagales</taxon>
        <taxon>Orchidaceae</taxon>
        <taxon>Epidendroideae</taxon>
        <taxon>Malaxideae</taxon>
        <taxon>Dendrobiinae</taxon>
        <taxon>Dendrobium</taxon>
    </lineage>
</organism>
<name>A0AAV7H2X7_DENCH</name>
<keyword evidence="3" id="KW-1185">Reference proteome</keyword>
<feature type="region of interest" description="Disordered" evidence="1">
    <location>
        <begin position="485"/>
        <end position="505"/>
    </location>
</feature>
<evidence type="ECO:0000313" key="3">
    <source>
        <dbReference type="Proteomes" id="UP000775213"/>
    </source>
</evidence>